<dbReference type="RefSeq" id="WP_099640855.1">
    <property type="nucleotide sequence ID" value="NZ_NKHF01000021.1"/>
</dbReference>
<sequence length="300" mass="33891">MDQRLRYLGTLRCFESAARLQSYTQAASELNITQAAVSQQMRQLESALAVKLFVRKGRNMHLTEAGEVLLMSTQSGFKRIIDGLNQIQTQELAGSLTITSTQSFCSLWLMPNLCSFYESHDDIQIRVLGSNHLEDIRLNHIDIAIRFSTKAHLSCPAGLEQIYLGEDKNYPVCSPSYKEKLQIHSVSDLARCNLIHHDDDKVSWEQWFESQGVCGQSICAKGPHTRVSSNDMALSAALKGQGVAIVSKELFLDFQQAGLVVQLFDAPHPVVWQRYVLYDPHSPKRKRIQVFIDWLISQLP</sequence>
<evidence type="ECO:0000256" key="2">
    <source>
        <dbReference type="ARBA" id="ARBA00023015"/>
    </source>
</evidence>
<evidence type="ECO:0000259" key="5">
    <source>
        <dbReference type="PROSITE" id="PS50931"/>
    </source>
</evidence>
<dbReference type="AlphaFoldDB" id="A0A2A5JU44"/>
<dbReference type="PANTHER" id="PTHR30537">
    <property type="entry name" value="HTH-TYPE TRANSCRIPTIONAL REGULATOR"/>
    <property type="match status" value="1"/>
</dbReference>
<dbReference type="SUPFAM" id="SSF46785">
    <property type="entry name" value="Winged helix' DNA-binding domain"/>
    <property type="match status" value="1"/>
</dbReference>
<dbReference type="GO" id="GO:0006351">
    <property type="term" value="P:DNA-templated transcription"/>
    <property type="evidence" value="ECO:0007669"/>
    <property type="project" value="TreeGrafter"/>
</dbReference>
<evidence type="ECO:0000256" key="4">
    <source>
        <dbReference type="ARBA" id="ARBA00023163"/>
    </source>
</evidence>
<dbReference type="Pfam" id="PF03466">
    <property type="entry name" value="LysR_substrate"/>
    <property type="match status" value="1"/>
</dbReference>
<dbReference type="PRINTS" id="PR00039">
    <property type="entry name" value="HTHLYSR"/>
</dbReference>
<dbReference type="Gene3D" id="1.10.10.10">
    <property type="entry name" value="Winged helix-like DNA-binding domain superfamily/Winged helix DNA-binding domain"/>
    <property type="match status" value="1"/>
</dbReference>
<dbReference type="FunFam" id="1.10.10.10:FF:000001">
    <property type="entry name" value="LysR family transcriptional regulator"/>
    <property type="match status" value="1"/>
</dbReference>
<keyword evidence="4" id="KW-0804">Transcription</keyword>
<comment type="caution">
    <text evidence="6">The sequence shown here is derived from an EMBL/GenBank/DDBJ whole genome shotgun (WGS) entry which is preliminary data.</text>
</comment>
<dbReference type="OrthoDB" id="5526340at2"/>
<dbReference type="InterPro" id="IPR036390">
    <property type="entry name" value="WH_DNA-bd_sf"/>
</dbReference>
<feature type="domain" description="HTH lysR-type" evidence="5">
    <location>
        <begin position="1"/>
        <end position="63"/>
    </location>
</feature>
<name>A0A2A5JU44_PSEO7</name>
<keyword evidence="7" id="KW-1185">Reference proteome</keyword>
<dbReference type="SUPFAM" id="SSF53850">
    <property type="entry name" value="Periplasmic binding protein-like II"/>
    <property type="match status" value="1"/>
</dbReference>
<dbReference type="Gene3D" id="3.40.190.10">
    <property type="entry name" value="Periplasmic binding protein-like II"/>
    <property type="match status" value="2"/>
</dbReference>
<gene>
    <name evidence="6" type="ORF">CEX98_04105</name>
</gene>
<proteinExistence type="inferred from homology"/>
<evidence type="ECO:0000256" key="3">
    <source>
        <dbReference type="ARBA" id="ARBA00023125"/>
    </source>
</evidence>
<accession>A0A2A5JU44</accession>
<dbReference type="InterPro" id="IPR000847">
    <property type="entry name" value="LysR_HTH_N"/>
</dbReference>
<protein>
    <submittedName>
        <fullName evidence="6">LysR family transcriptional regulator</fullName>
    </submittedName>
</protein>
<evidence type="ECO:0000313" key="7">
    <source>
        <dbReference type="Proteomes" id="UP000228621"/>
    </source>
</evidence>
<evidence type="ECO:0000313" key="6">
    <source>
        <dbReference type="EMBL" id="PCK33004.1"/>
    </source>
</evidence>
<dbReference type="Proteomes" id="UP000228621">
    <property type="component" value="Unassembled WGS sequence"/>
</dbReference>
<dbReference type="InterPro" id="IPR005119">
    <property type="entry name" value="LysR_subst-bd"/>
</dbReference>
<dbReference type="CDD" id="cd08432">
    <property type="entry name" value="PBP2_GcdR_TrpI_HvrB_AmpR_like"/>
    <property type="match status" value="1"/>
</dbReference>
<dbReference type="Pfam" id="PF00126">
    <property type="entry name" value="HTH_1"/>
    <property type="match status" value="1"/>
</dbReference>
<evidence type="ECO:0000256" key="1">
    <source>
        <dbReference type="ARBA" id="ARBA00009437"/>
    </source>
</evidence>
<dbReference type="GO" id="GO:0003700">
    <property type="term" value="F:DNA-binding transcription factor activity"/>
    <property type="evidence" value="ECO:0007669"/>
    <property type="project" value="InterPro"/>
</dbReference>
<dbReference type="EMBL" id="NKHF01000021">
    <property type="protein sequence ID" value="PCK33004.1"/>
    <property type="molecule type" value="Genomic_DNA"/>
</dbReference>
<dbReference type="PROSITE" id="PS50931">
    <property type="entry name" value="HTH_LYSR"/>
    <property type="match status" value="1"/>
</dbReference>
<dbReference type="GO" id="GO:0043565">
    <property type="term" value="F:sequence-specific DNA binding"/>
    <property type="evidence" value="ECO:0007669"/>
    <property type="project" value="TreeGrafter"/>
</dbReference>
<comment type="similarity">
    <text evidence="1">Belongs to the LysR transcriptional regulatory family.</text>
</comment>
<keyword evidence="2" id="KW-0805">Transcription regulation</keyword>
<reference evidence="7" key="1">
    <citation type="journal article" date="2019" name="Genome Announc.">
        <title>Draft Genome Sequence of Pseudoalteromonas piscicida Strain 36Y ROTHPW, an Hypersaline Seawater Isolate from the South Coast of Sonora, Mexico.</title>
        <authorList>
            <person name="Sanchez-Diaz R."/>
            <person name="Molina-Garza Z.J."/>
            <person name="Cruz-Suarez L.E."/>
            <person name="Selvin J."/>
            <person name="Kiran G.S."/>
            <person name="Ibarra-Gamez J.C."/>
            <person name="Gomez-Gil B."/>
            <person name="Galaviz-Silva L."/>
        </authorList>
    </citation>
    <scope>NUCLEOTIDE SEQUENCE [LARGE SCALE GENOMIC DNA]</scope>
    <source>
        <strain evidence="7">36Y_RITHPW</strain>
    </source>
</reference>
<dbReference type="InterPro" id="IPR058163">
    <property type="entry name" value="LysR-type_TF_proteobact-type"/>
</dbReference>
<organism evidence="6 7">
    <name type="scientific">Pseudoalteromonas piscicida</name>
    <dbReference type="NCBI Taxonomy" id="43662"/>
    <lineage>
        <taxon>Bacteria</taxon>
        <taxon>Pseudomonadati</taxon>
        <taxon>Pseudomonadota</taxon>
        <taxon>Gammaproteobacteria</taxon>
        <taxon>Alteromonadales</taxon>
        <taxon>Pseudoalteromonadaceae</taxon>
        <taxon>Pseudoalteromonas</taxon>
    </lineage>
</organism>
<keyword evidence="3" id="KW-0238">DNA-binding</keyword>
<dbReference type="InterPro" id="IPR036388">
    <property type="entry name" value="WH-like_DNA-bd_sf"/>
</dbReference>
<dbReference type="PANTHER" id="PTHR30537:SF26">
    <property type="entry name" value="GLYCINE CLEAVAGE SYSTEM TRANSCRIPTIONAL ACTIVATOR"/>
    <property type="match status" value="1"/>
</dbReference>